<evidence type="ECO:0000313" key="2">
    <source>
        <dbReference type="Proteomes" id="UP000033881"/>
    </source>
</evidence>
<reference evidence="1 2" key="1">
    <citation type="journal article" date="2015" name="Nature">
        <title>rRNA introns, odd ribosomes, and small enigmatic genomes across a large radiation of phyla.</title>
        <authorList>
            <person name="Brown C.T."/>
            <person name="Hug L.A."/>
            <person name="Thomas B.C."/>
            <person name="Sharon I."/>
            <person name="Castelle C.J."/>
            <person name="Singh A."/>
            <person name="Wilkins M.J."/>
            <person name="Williams K.H."/>
            <person name="Banfield J.F."/>
        </authorList>
    </citation>
    <scope>NUCLEOTIDE SEQUENCE [LARGE SCALE GENOMIC DNA]</scope>
</reference>
<organism evidence="1 2">
    <name type="scientific">Candidatus Woesebacteria bacterium GW2011_GWB1_39_12</name>
    <dbReference type="NCBI Taxonomy" id="1618574"/>
    <lineage>
        <taxon>Bacteria</taxon>
        <taxon>Candidatus Woeseibacteriota</taxon>
    </lineage>
</organism>
<dbReference type="STRING" id="1618574.UT24_C0033G0015"/>
<gene>
    <name evidence="1" type="ORF">UT24_C0033G0015</name>
</gene>
<comment type="caution">
    <text evidence="1">The sequence shown here is derived from an EMBL/GenBank/DDBJ whole genome shotgun (WGS) entry which is preliminary data.</text>
</comment>
<dbReference type="Proteomes" id="UP000033881">
    <property type="component" value="Unassembled WGS sequence"/>
</dbReference>
<dbReference type="EMBL" id="LBWB01000033">
    <property type="protein sequence ID" value="KKQ98860.1"/>
    <property type="molecule type" value="Genomic_DNA"/>
</dbReference>
<proteinExistence type="predicted"/>
<evidence type="ECO:0000313" key="1">
    <source>
        <dbReference type="EMBL" id="KKQ98860.1"/>
    </source>
</evidence>
<protein>
    <submittedName>
        <fullName evidence="1">Uncharacterized protein</fullName>
    </submittedName>
</protein>
<sequence>MEDQNLKAAEGFIDLVETTRLVVDPPASKSQQIEVVDIIERSIPAMVSKGIPPSIAAEAVRHLPEFCQHLSAYLAAQEGDLRENTRNYFREALNGPDFIELAAKHFD</sequence>
<dbReference type="AlphaFoldDB" id="A0A0G0MEU2"/>
<accession>A0A0G0MEU2</accession>
<name>A0A0G0MEU2_9BACT</name>